<keyword evidence="2" id="KW-1185">Reference proteome</keyword>
<comment type="caution">
    <text evidence="1">The sequence shown here is derived from an EMBL/GenBank/DDBJ whole genome shotgun (WGS) entry which is preliminary data.</text>
</comment>
<gene>
    <name evidence="1" type="ORF">EV186_11641</name>
</gene>
<organism evidence="1 2">
    <name type="scientific">Labedaea rhizosphaerae</name>
    <dbReference type="NCBI Taxonomy" id="598644"/>
    <lineage>
        <taxon>Bacteria</taxon>
        <taxon>Bacillati</taxon>
        <taxon>Actinomycetota</taxon>
        <taxon>Actinomycetes</taxon>
        <taxon>Pseudonocardiales</taxon>
        <taxon>Pseudonocardiaceae</taxon>
        <taxon>Labedaea</taxon>
    </lineage>
</organism>
<dbReference type="RefSeq" id="WP_133854495.1">
    <property type="nucleotide sequence ID" value="NZ_SNXZ01000016.1"/>
</dbReference>
<dbReference type="OrthoDB" id="361945at2"/>
<sequence>MTVYDVAPRLPDVARLRELCRALAVLEVVLAPDSRDRYHQYDPAWRPGEEVAIARNGAGDEYAIVFTAAGVYVRGFDHESPMSPHATDDGEPWPGVLDSVPEVFRAQLDEPAFGDGYGTPHVTVCLWREPQDDAWRHGVIDFPAGDFPAGGDQDGADWLFGLLTDGTAEAARDWARDYYEQPVDLDAVRHLYAGRPLTDEVVTALNPATTRAAIADEISRIGYPLAAPA</sequence>
<accession>A0A4R6RQR2</accession>
<dbReference type="AlphaFoldDB" id="A0A4R6RQR2"/>
<name>A0A4R6RQR2_LABRH</name>
<evidence type="ECO:0000313" key="1">
    <source>
        <dbReference type="EMBL" id="TDP88994.1"/>
    </source>
</evidence>
<proteinExistence type="predicted"/>
<dbReference type="EMBL" id="SNXZ01000016">
    <property type="protein sequence ID" value="TDP88994.1"/>
    <property type="molecule type" value="Genomic_DNA"/>
</dbReference>
<dbReference type="Proteomes" id="UP000295444">
    <property type="component" value="Unassembled WGS sequence"/>
</dbReference>
<reference evidence="1 2" key="1">
    <citation type="submission" date="2019-03" db="EMBL/GenBank/DDBJ databases">
        <title>Genomic Encyclopedia of Type Strains, Phase IV (KMG-IV): sequencing the most valuable type-strain genomes for metagenomic binning, comparative biology and taxonomic classification.</title>
        <authorList>
            <person name="Goeker M."/>
        </authorList>
    </citation>
    <scope>NUCLEOTIDE SEQUENCE [LARGE SCALE GENOMIC DNA]</scope>
    <source>
        <strain evidence="1 2">DSM 45361</strain>
    </source>
</reference>
<evidence type="ECO:0000313" key="2">
    <source>
        <dbReference type="Proteomes" id="UP000295444"/>
    </source>
</evidence>
<protein>
    <submittedName>
        <fullName evidence="1">Uncharacterized protein</fullName>
    </submittedName>
</protein>